<dbReference type="Gene3D" id="3.30.1360.120">
    <property type="entry name" value="Probable tRNA modification gtpase trme, domain 1"/>
    <property type="match status" value="1"/>
</dbReference>
<dbReference type="Proteomes" id="UP001602245">
    <property type="component" value="Unassembled WGS sequence"/>
</dbReference>
<proteinExistence type="predicted"/>
<accession>A0ABW6W7B8</accession>
<dbReference type="SUPFAM" id="SSF103025">
    <property type="entry name" value="Folate-binding domain"/>
    <property type="match status" value="1"/>
</dbReference>
<dbReference type="InterPro" id="IPR006222">
    <property type="entry name" value="GCVT_N"/>
</dbReference>
<dbReference type="Pfam" id="PF01571">
    <property type="entry name" value="GCV_T"/>
    <property type="match status" value="1"/>
</dbReference>
<protein>
    <submittedName>
        <fullName evidence="2">Aminomethyl transferase family protein</fullName>
    </submittedName>
</protein>
<sequence length="446" mass="49958">MVSLEEEINNAGGALELLRQGRSGAYPFPIKAEFTNWRDEQEAWRNSAALMDLSHHMPDLVVQGPDTYRLLESLGANSFKGFGTDSAKQLITVRPDGYMIGDCILFGIADEHVRIVGRPPALNWVEFNAATGDWDVEVRRDERTVNNPKGRELFRLQLQGPHAAAIFEKVNGGPMPDIPFFHMGRFKVGRHDVRALNHRMSGFPGYEFTGPFAEFESVRDTIVEAGASFGLRLIGARAYASVATESGWIANTLPSTYTGDDMKAYREWLPSRSFEGNLALGGSWVADDIEDYYLTPWDLGYGHVIKFDHDYIGRDGLEARKDEPHKRKAWVLWDREDVAKIFASYYERGDKRFKYLEMPAAFYTACQFDRIEKDGELVGAAMLTIYSANVRGWISLGPIDPSAAVGDQVEIVWGEPDGGSPNPAVERHTQTRVKGTVMSRPFPQGH</sequence>
<comment type="caution">
    <text evidence="2">The sequence shown here is derived from an EMBL/GenBank/DDBJ whole genome shotgun (WGS) entry which is preliminary data.</text>
</comment>
<dbReference type="PANTHER" id="PTHR43757:SF2">
    <property type="entry name" value="AMINOMETHYLTRANSFERASE, MITOCHONDRIAL"/>
    <property type="match status" value="1"/>
</dbReference>
<keyword evidence="3" id="KW-1185">Reference proteome</keyword>
<dbReference type="InterPro" id="IPR028896">
    <property type="entry name" value="GcvT/YgfZ/DmdA"/>
</dbReference>
<dbReference type="EMBL" id="JBIAZU010000001">
    <property type="protein sequence ID" value="MFF5289220.1"/>
    <property type="molecule type" value="Genomic_DNA"/>
</dbReference>
<organism evidence="2 3">
    <name type="scientific">Paractinoplanes globisporus</name>
    <dbReference type="NCBI Taxonomy" id="113565"/>
    <lineage>
        <taxon>Bacteria</taxon>
        <taxon>Bacillati</taxon>
        <taxon>Actinomycetota</taxon>
        <taxon>Actinomycetes</taxon>
        <taxon>Micromonosporales</taxon>
        <taxon>Micromonosporaceae</taxon>
        <taxon>Paractinoplanes</taxon>
    </lineage>
</organism>
<evidence type="ECO:0000313" key="3">
    <source>
        <dbReference type="Proteomes" id="UP001602245"/>
    </source>
</evidence>
<dbReference type="InterPro" id="IPR027266">
    <property type="entry name" value="TrmE/GcvT-like"/>
</dbReference>
<keyword evidence="2" id="KW-0808">Transferase</keyword>
<name>A0ABW6W7B8_9ACTN</name>
<evidence type="ECO:0000259" key="1">
    <source>
        <dbReference type="Pfam" id="PF01571"/>
    </source>
</evidence>
<gene>
    <name evidence="2" type="ORF">ACFY35_07270</name>
</gene>
<dbReference type="PANTHER" id="PTHR43757">
    <property type="entry name" value="AMINOMETHYLTRANSFERASE"/>
    <property type="match status" value="1"/>
</dbReference>
<evidence type="ECO:0000313" key="2">
    <source>
        <dbReference type="EMBL" id="MFF5289220.1"/>
    </source>
</evidence>
<feature type="domain" description="GCVT N-terminal" evidence="1">
    <location>
        <begin position="33"/>
        <end position="249"/>
    </location>
</feature>
<dbReference type="GO" id="GO:0016740">
    <property type="term" value="F:transferase activity"/>
    <property type="evidence" value="ECO:0007669"/>
    <property type="project" value="UniProtKB-KW"/>
</dbReference>
<dbReference type="RefSeq" id="WP_020509563.1">
    <property type="nucleotide sequence ID" value="NZ_JBIAZU010000001.1"/>
</dbReference>
<reference evidence="2 3" key="1">
    <citation type="submission" date="2024-10" db="EMBL/GenBank/DDBJ databases">
        <title>The Natural Products Discovery Center: Release of the First 8490 Sequenced Strains for Exploring Actinobacteria Biosynthetic Diversity.</title>
        <authorList>
            <person name="Kalkreuter E."/>
            <person name="Kautsar S.A."/>
            <person name="Yang D."/>
            <person name="Bader C.D."/>
            <person name="Teijaro C.N."/>
            <person name="Fluegel L."/>
            <person name="Davis C.M."/>
            <person name="Simpson J.R."/>
            <person name="Lauterbach L."/>
            <person name="Steele A.D."/>
            <person name="Gui C."/>
            <person name="Meng S."/>
            <person name="Li G."/>
            <person name="Viehrig K."/>
            <person name="Ye F."/>
            <person name="Su P."/>
            <person name="Kiefer A.F."/>
            <person name="Nichols A."/>
            <person name="Cepeda A.J."/>
            <person name="Yan W."/>
            <person name="Fan B."/>
            <person name="Jiang Y."/>
            <person name="Adhikari A."/>
            <person name="Zheng C.-J."/>
            <person name="Schuster L."/>
            <person name="Cowan T.M."/>
            <person name="Smanski M.J."/>
            <person name="Chevrette M.G."/>
            <person name="De Carvalho L.P.S."/>
            <person name="Shen B."/>
        </authorList>
    </citation>
    <scope>NUCLEOTIDE SEQUENCE [LARGE SCALE GENOMIC DNA]</scope>
    <source>
        <strain evidence="2 3">NPDC000087</strain>
    </source>
</reference>